<dbReference type="InterPro" id="IPR036259">
    <property type="entry name" value="MFS_trans_sf"/>
</dbReference>
<feature type="region of interest" description="Disordered" evidence="7">
    <location>
        <begin position="522"/>
        <end position="543"/>
    </location>
</feature>
<accession>A0ABP1FUK1</accession>
<keyword evidence="2" id="KW-0813">Transport</keyword>
<keyword evidence="3 8" id="KW-0812">Transmembrane</keyword>
<dbReference type="PROSITE" id="PS50850">
    <property type="entry name" value="MFS"/>
    <property type="match status" value="1"/>
</dbReference>
<comment type="caution">
    <text evidence="10">The sequence shown here is derived from an EMBL/GenBank/DDBJ whole genome shotgun (WGS) entry which is preliminary data.</text>
</comment>
<keyword evidence="5 8" id="KW-0472">Membrane</keyword>
<evidence type="ECO:0000256" key="3">
    <source>
        <dbReference type="ARBA" id="ARBA00022692"/>
    </source>
</evidence>
<evidence type="ECO:0000256" key="8">
    <source>
        <dbReference type="SAM" id="Phobius"/>
    </source>
</evidence>
<comment type="similarity">
    <text evidence="6">Belongs to the major facilitator superfamily. Spinster (TC 2.A.1.49) family.</text>
</comment>
<feature type="transmembrane region" description="Helical" evidence="8">
    <location>
        <begin position="137"/>
        <end position="157"/>
    </location>
</feature>
<reference evidence="10 11" key="1">
    <citation type="submission" date="2024-06" db="EMBL/GenBank/DDBJ databases">
        <authorList>
            <person name="Kraege A."/>
            <person name="Thomma B."/>
        </authorList>
    </citation>
    <scope>NUCLEOTIDE SEQUENCE [LARGE SCALE GENOMIC DNA]</scope>
</reference>
<feature type="transmembrane region" description="Helical" evidence="8">
    <location>
        <begin position="333"/>
        <end position="356"/>
    </location>
</feature>
<dbReference type="Pfam" id="PF07690">
    <property type="entry name" value="MFS_1"/>
    <property type="match status" value="1"/>
</dbReference>
<feature type="transmembrane region" description="Helical" evidence="8">
    <location>
        <begin position="298"/>
        <end position="321"/>
    </location>
</feature>
<feature type="transmembrane region" description="Helical" evidence="8">
    <location>
        <begin position="110"/>
        <end position="131"/>
    </location>
</feature>
<evidence type="ECO:0000259" key="9">
    <source>
        <dbReference type="PROSITE" id="PS50850"/>
    </source>
</evidence>
<dbReference type="Proteomes" id="UP001497392">
    <property type="component" value="Unassembled WGS sequence"/>
</dbReference>
<feature type="transmembrane region" description="Helical" evidence="8">
    <location>
        <begin position="268"/>
        <end position="292"/>
    </location>
</feature>
<dbReference type="PANTHER" id="PTHR23505">
    <property type="entry name" value="SPINSTER"/>
    <property type="match status" value="1"/>
</dbReference>
<evidence type="ECO:0000256" key="2">
    <source>
        <dbReference type="ARBA" id="ARBA00022448"/>
    </source>
</evidence>
<evidence type="ECO:0000313" key="10">
    <source>
        <dbReference type="EMBL" id="CAL5223563.1"/>
    </source>
</evidence>
<feature type="domain" description="Major facilitator superfamily (MFS) profile" evidence="9">
    <location>
        <begin position="44"/>
        <end position="486"/>
    </location>
</feature>
<evidence type="ECO:0000256" key="7">
    <source>
        <dbReference type="SAM" id="MobiDB-lite"/>
    </source>
</evidence>
<dbReference type="InterPro" id="IPR044770">
    <property type="entry name" value="MFS_spinster-like"/>
</dbReference>
<feature type="compositionally biased region" description="Polar residues" evidence="7">
    <location>
        <begin position="533"/>
        <end position="543"/>
    </location>
</feature>
<evidence type="ECO:0000256" key="6">
    <source>
        <dbReference type="ARBA" id="ARBA00024338"/>
    </source>
</evidence>
<proteinExistence type="inferred from homology"/>
<dbReference type="SUPFAM" id="SSF103473">
    <property type="entry name" value="MFS general substrate transporter"/>
    <property type="match status" value="1"/>
</dbReference>
<dbReference type="InterPro" id="IPR020846">
    <property type="entry name" value="MFS_dom"/>
</dbReference>
<gene>
    <name evidence="10" type="primary">g6097</name>
    <name evidence="10" type="ORF">VP750_LOCUS5222</name>
</gene>
<evidence type="ECO:0000256" key="1">
    <source>
        <dbReference type="ARBA" id="ARBA00004141"/>
    </source>
</evidence>
<evidence type="ECO:0000256" key="4">
    <source>
        <dbReference type="ARBA" id="ARBA00022989"/>
    </source>
</evidence>
<evidence type="ECO:0000313" key="11">
    <source>
        <dbReference type="Proteomes" id="UP001497392"/>
    </source>
</evidence>
<feature type="transmembrane region" description="Helical" evidence="8">
    <location>
        <begin position="368"/>
        <end position="386"/>
    </location>
</feature>
<sequence length="543" mass="58395">MAERHDPKMQDVELDTEKAAVKETVSIETVEVDDKRAKGRQIRTTIALTLSFVVEKADETILPAAYKFIGASLNATPAQLGSIMLTRALVQALSSPIGGLLGDRMDRTHIVAFGCVLWGAMTAGIGLSHTLTQAMSFSAWNGLGLALVIPCVQSLIADTYSSASRGRAFGLLFFTSSLGGMAGGFFATSVGNGHPLGVEGWRFAFLLIASVSVFTGILTLLMASDPRRAEQKKSPLRKEDGPMAWLWNRSREMARDIWLVLRVRSFQLIVLQGIVGTMPWVAMGFSTLYLQLLGFSDLNAAILVAIFSFGCSLGSFGGGYIGDVLTRCLPSSGRIVAAQFSVLMTFPCTLIIYKLLPITAAGGMSTLMAPYACVFFVTGCLISWSGTNNSAMFAEIVPEQLRSAVYAFDRSFEGAVGATAAPLVGLVAEKVFGYHGSLGQEVAPDPAVTLANARALGNSMLILLLVPWGLDFIFYCFLYFTIEKDRERSRNMGRLLTSNMSDLNLCELGGRISAAKTLQQADSPYSGKLSVPTKRSSSVQEHS</sequence>
<feature type="transmembrane region" description="Helical" evidence="8">
    <location>
        <begin position="203"/>
        <end position="223"/>
    </location>
</feature>
<dbReference type="EMBL" id="CAXHTA020000009">
    <property type="protein sequence ID" value="CAL5223563.1"/>
    <property type="molecule type" value="Genomic_DNA"/>
</dbReference>
<organism evidence="10 11">
    <name type="scientific">Coccomyxa viridis</name>
    <dbReference type="NCBI Taxonomy" id="1274662"/>
    <lineage>
        <taxon>Eukaryota</taxon>
        <taxon>Viridiplantae</taxon>
        <taxon>Chlorophyta</taxon>
        <taxon>core chlorophytes</taxon>
        <taxon>Trebouxiophyceae</taxon>
        <taxon>Trebouxiophyceae incertae sedis</taxon>
        <taxon>Coccomyxaceae</taxon>
        <taxon>Coccomyxa</taxon>
    </lineage>
</organism>
<protein>
    <submittedName>
        <fullName evidence="10">G6097 protein</fullName>
    </submittedName>
</protein>
<name>A0ABP1FUK1_9CHLO</name>
<keyword evidence="11" id="KW-1185">Reference proteome</keyword>
<feature type="transmembrane region" description="Helical" evidence="8">
    <location>
        <begin position="461"/>
        <end position="482"/>
    </location>
</feature>
<dbReference type="InterPro" id="IPR011701">
    <property type="entry name" value="MFS"/>
</dbReference>
<dbReference type="Gene3D" id="1.20.1250.20">
    <property type="entry name" value="MFS general substrate transporter like domains"/>
    <property type="match status" value="2"/>
</dbReference>
<comment type="subcellular location">
    <subcellularLocation>
        <location evidence="1">Membrane</location>
        <topology evidence="1">Multi-pass membrane protein</topology>
    </subcellularLocation>
</comment>
<feature type="transmembrane region" description="Helical" evidence="8">
    <location>
        <begin position="169"/>
        <end position="191"/>
    </location>
</feature>
<dbReference type="PANTHER" id="PTHR23505:SF52">
    <property type="entry name" value="MAJOR FACILITATOR SUPERFAMILY PROTEIN"/>
    <property type="match status" value="1"/>
</dbReference>
<evidence type="ECO:0000256" key="5">
    <source>
        <dbReference type="ARBA" id="ARBA00023136"/>
    </source>
</evidence>
<keyword evidence="4 8" id="KW-1133">Transmembrane helix</keyword>